<dbReference type="GO" id="GO:0016423">
    <property type="term" value="F:tRNA (guanine) methyltransferase activity"/>
    <property type="evidence" value="ECO:0007669"/>
    <property type="project" value="TreeGrafter"/>
</dbReference>
<dbReference type="GO" id="GO:0003677">
    <property type="term" value="F:DNA binding"/>
    <property type="evidence" value="ECO:0007669"/>
    <property type="project" value="InterPro"/>
</dbReference>
<dbReference type="SUPFAM" id="SSF53335">
    <property type="entry name" value="S-adenosyl-L-methionine-dependent methyltransferases"/>
    <property type="match status" value="1"/>
</dbReference>
<dbReference type="GO" id="GO:0043527">
    <property type="term" value="C:tRNA methyltransferase complex"/>
    <property type="evidence" value="ECO:0007669"/>
    <property type="project" value="UniProtKB-ARBA"/>
</dbReference>
<dbReference type="OrthoDB" id="2013972at2759"/>
<evidence type="ECO:0000259" key="3">
    <source>
        <dbReference type="Pfam" id="PF01170"/>
    </source>
</evidence>
<dbReference type="PRINTS" id="PR00508">
    <property type="entry name" value="S21N4MTFRASE"/>
</dbReference>
<dbReference type="PANTHER" id="PTHR14911:SF1">
    <property type="entry name" value="THUMP DOMAIN-CONTAINING PROTEIN 2"/>
    <property type="match status" value="1"/>
</dbReference>
<keyword evidence="2" id="KW-0808">Transferase</keyword>
<dbReference type="InterPro" id="IPR000241">
    <property type="entry name" value="RlmKL-like_Mtase"/>
</dbReference>
<dbReference type="STRING" id="400727.A0A2T7PFV2"/>
<evidence type="ECO:0000313" key="5">
    <source>
        <dbReference type="Proteomes" id="UP000245119"/>
    </source>
</evidence>
<organism evidence="4 5">
    <name type="scientific">Pomacea canaliculata</name>
    <name type="common">Golden apple snail</name>
    <dbReference type="NCBI Taxonomy" id="400727"/>
    <lineage>
        <taxon>Eukaryota</taxon>
        <taxon>Metazoa</taxon>
        <taxon>Spiralia</taxon>
        <taxon>Lophotrochozoa</taxon>
        <taxon>Mollusca</taxon>
        <taxon>Gastropoda</taxon>
        <taxon>Caenogastropoda</taxon>
        <taxon>Architaenioglossa</taxon>
        <taxon>Ampullarioidea</taxon>
        <taxon>Ampullariidae</taxon>
        <taxon>Pomacea</taxon>
    </lineage>
</organism>
<dbReference type="CDD" id="cd02440">
    <property type="entry name" value="AdoMet_MTases"/>
    <property type="match status" value="1"/>
</dbReference>
<evidence type="ECO:0000313" key="4">
    <source>
        <dbReference type="EMBL" id="PVD32305.1"/>
    </source>
</evidence>
<proteinExistence type="predicted"/>
<dbReference type="AlphaFoldDB" id="A0A2T7PFV2"/>
<dbReference type="EMBL" id="PZQS01000004">
    <property type="protein sequence ID" value="PVD32305.1"/>
    <property type="molecule type" value="Genomic_DNA"/>
</dbReference>
<keyword evidence="1" id="KW-0489">Methyltransferase</keyword>
<gene>
    <name evidence="4" type="ORF">C0Q70_07738</name>
</gene>
<name>A0A2T7PFV2_POMCA</name>
<protein>
    <recommendedName>
        <fullName evidence="3">Ribosomal RNA large subunit methyltransferase K/L-like methyltransferase domain-containing protein</fullName>
    </recommendedName>
</protein>
<keyword evidence="5" id="KW-1185">Reference proteome</keyword>
<evidence type="ECO:0000256" key="1">
    <source>
        <dbReference type="ARBA" id="ARBA00022603"/>
    </source>
</evidence>
<reference evidence="4 5" key="1">
    <citation type="submission" date="2018-04" db="EMBL/GenBank/DDBJ databases">
        <title>The genome of golden apple snail Pomacea canaliculata provides insight into stress tolerance and invasive adaptation.</title>
        <authorList>
            <person name="Liu C."/>
            <person name="Liu B."/>
            <person name="Ren Y."/>
            <person name="Zhang Y."/>
            <person name="Wang H."/>
            <person name="Li S."/>
            <person name="Jiang F."/>
            <person name="Yin L."/>
            <person name="Zhang G."/>
            <person name="Qian W."/>
            <person name="Fan W."/>
        </authorList>
    </citation>
    <scope>NUCLEOTIDE SEQUENCE [LARGE SCALE GENOMIC DNA]</scope>
    <source>
        <strain evidence="4">SZHN2017</strain>
        <tissue evidence="4">Muscle</tissue>
    </source>
</reference>
<dbReference type="GO" id="GO:0008170">
    <property type="term" value="F:N-methyltransferase activity"/>
    <property type="evidence" value="ECO:0007669"/>
    <property type="project" value="InterPro"/>
</dbReference>
<dbReference type="Gene3D" id="3.40.50.150">
    <property type="entry name" value="Vaccinia Virus protein VP39"/>
    <property type="match status" value="1"/>
</dbReference>
<dbReference type="InterPro" id="IPR029063">
    <property type="entry name" value="SAM-dependent_MTases_sf"/>
</dbReference>
<comment type="caution">
    <text evidence="4">The sequence shown here is derived from an EMBL/GenBank/DDBJ whole genome shotgun (WGS) entry which is preliminary data.</text>
</comment>
<evidence type="ECO:0000256" key="2">
    <source>
        <dbReference type="ARBA" id="ARBA00022679"/>
    </source>
</evidence>
<dbReference type="PANTHER" id="PTHR14911">
    <property type="entry name" value="THUMP DOMAIN-CONTAINING"/>
    <property type="match status" value="1"/>
</dbReference>
<accession>A0A2T7PFV2</accession>
<feature type="domain" description="Ribosomal RNA large subunit methyltransferase K/L-like methyltransferase" evidence="3">
    <location>
        <begin position="98"/>
        <end position="236"/>
    </location>
</feature>
<dbReference type="InterPro" id="IPR001091">
    <property type="entry name" value="RM_Methyltransferase"/>
</dbReference>
<dbReference type="GO" id="GO:0030488">
    <property type="term" value="P:tRNA methylation"/>
    <property type="evidence" value="ECO:0007669"/>
    <property type="project" value="TreeGrafter"/>
</dbReference>
<dbReference type="Proteomes" id="UP000245119">
    <property type="component" value="Linkage Group LG4"/>
</dbReference>
<dbReference type="Pfam" id="PF01170">
    <property type="entry name" value="UPF0020"/>
    <property type="match status" value="1"/>
</dbReference>
<sequence>MFIGFVEQAKPQRKKSKLDGDVQTTTDSAEMLEQQTPSTNNNRLSKECGIRLSHLLGWTVDLYSPMYDIHVHINDDFVTVGVPLTSAPLSKRNYILDYGLRSTVGWIMADLADIQPGDYVLDPMCGKATTLIEAARDVKHAMGYIGCDIDGKQLEAAAKNLASALVNTDVQLMQADAEALPFRDSSMDKIICDAPFGYKFTVNSELQYFYNNILAEMERVLVPGGRLVLLTSQHLSTRIAEIFENCQDSNKKQDTFVSEPHEAYDQKDSVIGVRTFHKMTAGTSGVDWGNQNLDSVKFWSNTSDSESQMIPSAGSPVPHLFQDHTTIEQLGKCLMRFSLFAKHYVKLGETHGSIMVFQKQKYRVE</sequence>